<dbReference type="OrthoDB" id="956865at2"/>
<feature type="chain" id="PRO_5003630265" description="DUF306 domain-containing protein" evidence="1">
    <location>
        <begin position="21"/>
        <end position="129"/>
    </location>
</feature>
<evidence type="ECO:0000313" key="3">
    <source>
        <dbReference type="Proteomes" id="UP000011058"/>
    </source>
</evidence>
<gene>
    <name evidence="2" type="ORF">FAES_1945</name>
</gene>
<evidence type="ECO:0000313" key="2">
    <source>
        <dbReference type="EMBL" id="CCG99954.1"/>
    </source>
</evidence>
<dbReference type="EMBL" id="HE796683">
    <property type="protein sequence ID" value="CCG99954.1"/>
    <property type="molecule type" value="Genomic_DNA"/>
</dbReference>
<reference evidence="2 3" key="1">
    <citation type="journal article" date="2012" name="J. Bacteriol.">
        <title>Genome Sequence of Fibrella aestuarina BUZ 2T, a Filamentous Marine Bacterium.</title>
        <authorList>
            <person name="Filippini M."/>
            <person name="Qi W."/>
            <person name="Blom J."/>
            <person name="Goesmann A."/>
            <person name="Smits T.H."/>
            <person name="Bagheri H.C."/>
        </authorList>
    </citation>
    <scope>NUCLEOTIDE SEQUENCE [LARGE SCALE GENOMIC DNA]</scope>
    <source>
        <strain evidence="3">BUZ 2T</strain>
    </source>
</reference>
<sequence length="129" mass="14574">MRTVLLSFLLFSLLIACQSADVGPSRLFYKTWERQPVTSTGLSQLLTFRADGQVRYGANQAEAGCCYPDRFRFTNNQLSLLTDYAKPACAYVYCGQTDLPADSPWQIETLSSTELIISNKDQRILFKSR</sequence>
<keyword evidence="1" id="KW-0732">Signal</keyword>
<name>I0K751_9BACT</name>
<dbReference type="AlphaFoldDB" id="I0K751"/>
<dbReference type="HOGENOM" id="CLU_1945549_0_0_10"/>
<dbReference type="RefSeq" id="WP_015331053.1">
    <property type="nucleotide sequence ID" value="NC_020054.1"/>
</dbReference>
<dbReference type="Proteomes" id="UP000011058">
    <property type="component" value="Chromosome"/>
</dbReference>
<dbReference type="KEGG" id="fae:FAES_1945"/>
<organism evidence="2 3">
    <name type="scientific">Fibrella aestuarina BUZ 2</name>
    <dbReference type="NCBI Taxonomy" id="1166018"/>
    <lineage>
        <taxon>Bacteria</taxon>
        <taxon>Pseudomonadati</taxon>
        <taxon>Bacteroidota</taxon>
        <taxon>Cytophagia</taxon>
        <taxon>Cytophagales</taxon>
        <taxon>Spirosomataceae</taxon>
        <taxon>Fibrella</taxon>
    </lineage>
</organism>
<feature type="signal peptide" evidence="1">
    <location>
        <begin position="1"/>
        <end position="20"/>
    </location>
</feature>
<dbReference type="eggNOG" id="ENOG502ZM77">
    <property type="taxonomic scope" value="Bacteria"/>
</dbReference>
<keyword evidence="3" id="KW-1185">Reference proteome</keyword>
<evidence type="ECO:0008006" key="4">
    <source>
        <dbReference type="Google" id="ProtNLM"/>
    </source>
</evidence>
<dbReference type="PROSITE" id="PS51257">
    <property type="entry name" value="PROKAR_LIPOPROTEIN"/>
    <property type="match status" value="1"/>
</dbReference>
<evidence type="ECO:0000256" key="1">
    <source>
        <dbReference type="SAM" id="SignalP"/>
    </source>
</evidence>
<proteinExistence type="predicted"/>
<dbReference type="STRING" id="1166018.FAES_1945"/>
<accession>I0K751</accession>
<protein>
    <recommendedName>
        <fullName evidence="4">DUF306 domain-containing protein</fullName>
    </recommendedName>
</protein>